<sequence length="293" mass="29263">MLAALVDSLTSAAAAGGGDVRERQTALLVEALKGIDVREEEAVRAREAAKRDAEAAAKAAAREEHRRKMAAMREWSEEELRLLDKACSKYPMGTPKRWEAVAGFVRTRTLEEVLLMVKDRQGASATRMKAQEDWKGAQKKPAEVRATADTRAQAFTDVEVKLAGDAAAKLLNPTQPAATSGATASAPNPPAPPAPAAAAAAAAAASPSGKKATAAAAPSSSSSSSAPAPAAAAAAPAAAAAAASSSASPATSSSSSAATPAAAAGAADGAGAGKAGGKKAASDVWTEVRGQRW</sequence>
<feature type="compositionally biased region" description="Low complexity" evidence="1">
    <location>
        <begin position="196"/>
        <end position="267"/>
    </location>
</feature>
<protein>
    <recommendedName>
        <fullName evidence="2">Myb-like domain-containing protein</fullName>
    </recommendedName>
</protein>
<evidence type="ECO:0000259" key="2">
    <source>
        <dbReference type="SMART" id="SM00717"/>
    </source>
</evidence>
<dbReference type="AlphaFoldDB" id="A0AAD3HMU1"/>
<keyword evidence="4" id="KW-1185">Reference proteome</keyword>
<feature type="compositionally biased region" description="Low complexity" evidence="1">
    <location>
        <begin position="176"/>
        <end position="186"/>
    </location>
</feature>
<comment type="caution">
    <text evidence="3">The sequence shown here is derived from an EMBL/GenBank/DDBJ whole genome shotgun (WGS) entry which is preliminary data.</text>
</comment>
<dbReference type="Proteomes" id="UP001054857">
    <property type="component" value="Unassembled WGS sequence"/>
</dbReference>
<feature type="region of interest" description="Disordered" evidence="1">
    <location>
        <begin position="176"/>
        <end position="293"/>
    </location>
</feature>
<dbReference type="Pfam" id="PF23082">
    <property type="entry name" value="Myb_DNA-binding_2"/>
    <property type="match status" value="1"/>
</dbReference>
<dbReference type="InterPro" id="IPR001005">
    <property type="entry name" value="SANT/Myb"/>
</dbReference>
<dbReference type="EMBL" id="BMAR01000014">
    <property type="protein sequence ID" value="GFR46537.1"/>
    <property type="molecule type" value="Genomic_DNA"/>
</dbReference>
<proteinExistence type="predicted"/>
<evidence type="ECO:0000313" key="4">
    <source>
        <dbReference type="Proteomes" id="UP001054857"/>
    </source>
</evidence>
<gene>
    <name evidence="3" type="ORF">Agub_g8128</name>
</gene>
<evidence type="ECO:0000313" key="3">
    <source>
        <dbReference type="EMBL" id="GFR46537.1"/>
    </source>
</evidence>
<organism evidence="3 4">
    <name type="scientific">Astrephomene gubernaculifera</name>
    <dbReference type="NCBI Taxonomy" id="47775"/>
    <lineage>
        <taxon>Eukaryota</taxon>
        <taxon>Viridiplantae</taxon>
        <taxon>Chlorophyta</taxon>
        <taxon>core chlorophytes</taxon>
        <taxon>Chlorophyceae</taxon>
        <taxon>CS clade</taxon>
        <taxon>Chlamydomonadales</taxon>
        <taxon>Astrephomenaceae</taxon>
        <taxon>Astrephomene</taxon>
    </lineage>
</organism>
<dbReference type="SUPFAM" id="SSF46689">
    <property type="entry name" value="Homeodomain-like"/>
    <property type="match status" value="1"/>
</dbReference>
<name>A0AAD3HMU1_9CHLO</name>
<accession>A0AAD3HMU1</accession>
<feature type="compositionally biased region" description="Basic and acidic residues" evidence="1">
    <location>
        <begin position="129"/>
        <end position="143"/>
    </location>
</feature>
<dbReference type="CDD" id="cd00167">
    <property type="entry name" value="SANT"/>
    <property type="match status" value="1"/>
</dbReference>
<dbReference type="SMART" id="SM00717">
    <property type="entry name" value="SANT"/>
    <property type="match status" value="1"/>
</dbReference>
<reference evidence="3 4" key="1">
    <citation type="journal article" date="2021" name="Sci. Rep.">
        <title>Genome sequencing of the multicellular alga Astrephomene provides insights into convergent evolution of germ-soma differentiation.</title>
        <authorList>
            <person name="Yamashita S."/>
            <person name="Yamamoto K."/>
            <person name="Matsuzaki R."/>
            <person name="Suzuki S."/>
            <person name="Yamaguchi H."/>
            <person name="Hirooka S."/>
            <person name="Minakuchi Y."/>
            <person name="Miyagishima S."/>
            <person name="Kawachi M."/>
            <person name="Toyoda A."/>
            <person name="Nozaki H."/>
        </authorList>
    </citation>
    <scope>NUCLEOTIDE SEQUENCE [LARGE SCALE GENOMIC DNA]</scope>
    <source>
        <strain evidence="3 4">NIES-4017</strain>
    </source>
</reference>
<dbReference type="Gene3D" id="1.10.10.60">
    <property type="entry name" value="Homeodomain-like"/>
    <property type="match status" value="1"/>
</dbReference>
<dbReference type="InterPro" id="IPR009057">
    <property type="entry name" value="Homeodomain-like_sf"/>
</dbReference>
<feature type="domain" description="Myb-like" evidence="2">
    <location>
        <begin position="71"/>
        <end position="123"/>
    </location>
</feature>
<feature type="region of interest" description="Disordered" evidence="1">
    <location>
        <begin position="123"/>
        <end position="143"/>
    </location>
</feature>
<evidence type="ECO:0000256" key="1">
    <source>
        <dbReference type="SAM" id="MobiDB-lite"/>
    </source>
</evidence>